<keyword evidence="5 6" id="KW-0472">Membrane</keyword>
<dbReference type="CDD" id="cd16914">
    <property type="entry name" value="EcfT"/>
    <property type="match status" value="1"/>
</dbReference>
<dbReference type="EMBL" id="SKFG01000002">
    <property type="protein sequence ID" value="TCZ80076.1"/>
    <property type="molecule type" value="Genomic_DNA"/>
</dbReference>
<dbReference type="GO" id="GO:0005886">
    <property type="term" value="C:plasma membrane"/>
    <property type="evidence" value="ECO:0007669"/>
    <property type="project" value="UniProtKB-ARBA"/>
</dbReference>
<evidence type="ECO:0000256" key="1">
    <source>
        <dbReference type="ARBA" id="ARBA00004141"/>
    </source>
</evidence>
<keyword evidence="3 6" id="KW-0812">Transmembrane</keyword>
<dbReference type="Pfam" id="PF02361">
    <property type="entry name" value="CbiQ"/>
    <property type="match status" value="1"/>
</dbReference>
<dbReference type="InterPro" id="IPR003339">
    <property type="entry name" value="ABC/ECF_trnsptr_transmembrane"/>
</dbReference>
<feature type="transmembrane region" description="Helical" evidence="6">
    <location>
        <begin position="74"/>
        <end position="91"/>
    </location>
</feature>
<evidence type="ECO:0000256" key="2">
    <source>
        <dbReference type="ARBA" id="ARBA00022475"/>
    </source>
</evidence>
<organism evidence="7 8">
    <name type="scientific">Paenibacillus albiflavus</name>
    <dbReference type="NCBI Taxonomy" id="2545760"/>
    <lineage>
        <taxon>Bacteria</taxon>
        <taxon>Bacillati</taxon>
        <taxon>Bacillota</taxon>
        <taxon>Bacilli</taxon>
        <taxon>Bacillales</taxon>
        <taxon>Paenibacillaceae</taxon>
        <taxon>Paenibacillus</taxon>
    </lineage>
</organism>
<comment type="subcellular location">
    <subcellularLocation>
        <location evidence="1">Membrane</location>
        <topology evidence="1">Multi-pass membrane protein</topology>
    </subcellularLocation>
</comment>
<evidence type="ECO:0000256" key="3">
    <source>
        <dbReference type="ARBA" id="ARBA00022692"/>
    </source>
</evidence>
<gene>
    <name evidence="7" type="ORF">E0485_04255</name>
</gene>
<sequence length="261" mass="29663">MGEKRDMIYQYKAGQSFFHGLDPITKFGWLIGVSLLALLFDTGLTQLILLAVIMIMGRTLAGLTWHEMWRGMRIPFWFGLPYFLLQLLFLPGDSVLYQIGSFHLTIEAIDYAAAITLRFVTLVLASLLYIISTDPRHVVLALAQKLKVPYRFAFAISIALRFLPILEAEAATIQSAQRMRGLSMPTGWIDKFYWWKSFVIAIFIHAVRRVGQIADGMDMKGFGAYPDRTYVHMLEVTKKGIVFVAISGLITLMAIIVWILY</sequence>
<dbReference type="PANTHER" id="PTHR34857">
    <property type="entry name" value="SLL0384 PROTEIN"/>
    <property type="match status" value="1"/>
</dbReference>
<feature type="transmembrane region" description="Helical" evidence="6">
    <location>
        <begin position="240"/>
        <end position="260"/>
    </location>
</feature>
<keyword evidence="2" id="KW-1003">Cell membrane</keyword>
<name>A0A4R4EIT9_9BACL</name>
<evidence type="ECO:0000256" key="4">
    <source>
        <dbReference type="ARBA" id="ARBA00022989"/>
    </source>
</evidence>
<evidence type="ECO:0000256" key="6">
    <source>
        <dbReference type="SAM" id="Phobius"/>
    </source>
</evidence>
<dbReference type="InterPro" id="IPR051611">
    <property type="entry name" value="ECF_transporter_component"/>
</dbReference>
<evidence type="ECO:0000313" key="8">
    <source>
        <dbReference type="Proteomes" id="UP000295418"/>
    </source>
</evidence>
<reference evidence="7 8" key="1">
    <citation type="submission" date="2019-03" db="EMBL/GenBank/DDBJ databases">
        <authorList>
            <person name="Kim M.K.M."/>
        </authorList>
    </citation>
    <scope>NUCLEOTIDE SEQUENCE [LARGE SCALE GENOMIC DNA]</scope>
    <source>
        <strain evidence="7 8">18JY21-1</strain>
    </source>
</reference>
<dbReference type="OrthoDB" id="92887at2"/>
<evidence type="ECO:0000256" key="5">
    <source>
        <dbReference type="ARBA" id="ARBA00023136"/>
    </source>
</evidence>
<keyword evidence="4 6" id="KW-1133">Transmembrane helix</keyword>
<keyword evidence="8" id="KW-1185">Reference proteome</keyword>
<dbReference type="AlphaFoldDB" id="A0A4R4EIT9"/>
<accession>A0A4R4EIT9</accession>
<protein>
    <submittedName>
        <fullName evidence="7">Energy-coupling factor transporter transmembrane protein EcfT</fullName>
    </submittedName>
</protein>
<feature type="transmembrane region" description="Helical" evidence="6">
    <location>
        <begin position="111"/>
        <end position="131"/>
    </location>
</feature>
<evidence type="ECO:0000313" key="7">
    <source>
        <dbReference type="EMBL" id="TCZ80076.1"/>
    </source>
</evidence>
<proteinExistence type="predicted"/>
<dbReference type="Proteomes" id="UP000295418">
    <property type="component" value="Unassembled WGS sequence"/>
</dbReference>
<feature type="transmembrane region" description="Helical" evidence="6">
    <location>
        <begin position="27"/>
        <end position="53"/>
    </location>
</feature>
<comment type="caution">
    <text evidence="7">The sequence shown here is derived from an EMBL/GenBank/DDBJ whole genome shotgun (WGS) entry which is preliminary data.</text>
</comment>
<dbReference type="PANTHER" id="PTHR34857:SF2">
    <property type="entry name" value="SLL0384 PROTEIN"/>
    <property type="match status" value="1"/>
</dbReference>